<accession>A0ABW3NIX0</accession>
<reference evidence="3" key="1">
    <citation type="journal article" date="2019" name="Int. J. Syst. Evol. Microbiol.">
        <title>The Global Catalogue of Microorganisms (GCM) 10K type strain sequencing project: providing services to taxonomists for standard genome sequencing and annotation.</title>
        <authorList>
            <consortium name="The Broad Institute Genomics Platform"/>
            <consortium name="The Broad Institute Genome Sequencing Center for Infectious Disease"/>
            <person name="Wu L."/>
            <person name="Ma J."/>
        </authorList>
    </citation>
    <scope>NUCLEOTIDE SEQUENCE [LARGE SCALE GENOMIC DNA]</scope>
    <source>
        <strain evidence="3">CCUG 56608</strain>
    </source>
</reference>
<proteinExistence type="predicted"/>
<dbReference type="InterPro" id="IPR013766">
    <property type="entry name" value="Thioredoxin_domain"/>
</dbReference>
<dbReference type="Proteomes" id="UP001597041">
    <property type="component" value="Unassembled WGS sequence"/>
</dbReference>
<comment type="caution">
    <text evidence="2">The sequence shown here is derived from an EMBL/GenBank/DDBJ whole genome shotgun (WGS) entry which is preliminary data.</text>
</comment>
<gene>
    <name evidence="2" type="ORF">ACFQ19_10320</name>
</gene>
<organism evidence="2 3">
    <name type="scientific">Oceanobacillus locisalsi</name>
    <dbReference type="NCBI Taxonomy" id="546107"/>
    <lineage>
        <taxon>Bacteria</taxon>
        <taxon>Bacillati</taxon>
        <taxon>Bacillota</taxon>
        <taxon>Bacilli</taxon>
        <taxon>Bacillales</taxon>
        <taxon>Bacillaceae</taxon>
        <taxon>Oceanobacillus</taxon>
    </lineage>
</organism>
<dbReference type="EMBL" id="JBHTKK010000011">
    <property type="protein sequence ID" value="MFD1066416.1"/>
    <property type="molecule type" value="Genomic_DNA"/>
</dbReference>
<name>A0ABW3NIX0_9BACI</name>
<dbReference type="SUPFAM" id="SSF52833">
    <property type="entry name" value="Thioredoxin-like"/>
    <property type="match status" value="1"/>
</dbReference>
<evidence type="ECO:0000313" key="3">
    <source>
        <dbReference type="Proteomes" id="UP001597041"/>
    </source>
</evidence>
<dbReference type="Pfam" id="PF00085">
    <property type="entry name" value="Thioredoxin"/>
    <property type="match status" value="1"/>
</dbReference>
<evidence type="ECO:0000259" key="1">
    <source>
        <dbReference type="Pfam" id="PF00085"/>
    </source>
</evidence>
<evidence type="ECO:0000313" key="2">
    <source>
        <dbReference type="EMBL" id="MFD1066416.1"/>
    </source>
</evidence>
<protein>
    <submittedName>
        <fullName evidence="2">Thioredoxin family protein</fullName>
    </submittedName>
</protein>
<sequence length="106" mass="12480">MKHFNEANMNHHRLILYIYTPFCGTCSVARSMLENVERLHQEDIFTEMNASVHPAFMQDHQIESVPCLAFMEDGEIVEKVYTFHSTANIYQYLMKYKAELFQAINN</sequence>
<dbReference type="RefSeq" id="WP_379591998.1">
    <property type="nucleotide sequence ID" value="NZ_JBHTKK010000011.1"/>
</dbReference>
<feature type="domain" description="Thioredoxin" evidence="1">
    <location>
        <begin position="3"/>
        <end position="93"/>
    </location>
</feature>
<dbReference type="Gene3D" id="3.40.30.10">
    <property type="entry name" value="Glutaredoxin"/>
    <property type="match status" value="1"/>
</dbReference>
<keyword evidence="3" id="KW-1185">Reference proteome</keyword>
<dbReference type="InterPro" id="IPR036249">
    <property type="entry name" value="Thioredoxin-like_sf"/>
</dbReference>
<dbReference type="CDD" id="cd02947">
    <property type="entry name" value="TRX_family"/>
    <property type="match status" value="1"/>
</dbReference>